<dbReference type="Proteomes" id="UP000033187">
    <property type="component" value="Chromosome 1"/>
</dbReference>
<dbReference type="EMBL" id="LN829119">
    <property type="protein sequence ID" value="CPR15532.1"/>
    <property type="molecule type" value="Genomic_DNA"/>
</dbReference>
<evidence type="ECO:0000313" key="3">
    <source>
        <dbReference type="Proteomes" id="UP000033187"/>
    </source>
</evidence>
<dbReference type="KEGG" id="fiy:BN1229_v1_0399"/>
<protein>
    <submittedName>
        <fullName evidence="2">Uncharacterized protein</fullName>
    </submittedName>
</protein>
<feature type="region of interest" description="Disordered" evidence="1">
    <location>
        <begin position="55"/>
        <end position="74"/>
    </location>
</feature>
<name>A0A0D6JBK6_9HYPH</name>
<organism evidence="2 3">
    <name type="scientific">Candidatus Filomicrobium marinum</name>
    <dbReference type="NCBI Taxonomy" id="1608628"/>
    <lineage>
        <taxon>Bacteria</taxon>
        <taxon>Pseudomonadati</taxon>
        <taxon>Pseudomonadota</taxon>
        <taxon>Alphaproteobacteria</taxon>
        <taxon>Hyphomicrobiales</taxon>
        <taxon>Hyphomicrobiaceae</taxon>
        <taxon>Filomicrobium</taxon>
    </lineage>
</organism>
<dbReference type="KEGG" id="fil:BN1229_v1_0395"/>
<keyword evidence="3" id="KW-1185">Reference proteome</keyword>
<evidence type="ECO:0000313" key="2">
    <source>
        <dbReference type="EMBL" id="CPR15532.1"/>
    </source>
</evidence>
<dbReference type="AlphaFoldDB" id="A0A0D6JBK6"/>
<gene>
    <name evidence="2" type="ORF">YBN1229_v1_0399</name>
</gene>
<evidence type="ECO:0000256" key="1">
    <source>
        <dbReference type="SAM" id="MobiDB-lite"/>
    </source>
</evidence>
<proteinExistence type="predicted"/>
<reference evidence="3" key="1">
    <citation type="submission" date="2015-02" db="EMBL/GenBank/DDBJ databases">
        <authorList>
            <person name="Chooi Y.-H."/>
        </authorList>
    </citation>
    <scope>NUCLEOTIDE SEQUENCE [LARGE SCALE GENOMIC DNA]</scope>
    <source>
        <strain evidence="3">strain Y</strain>
    </source>
</reference>
<sequence>MPFAMKAALGTKVLAHRAGPAPQKQRGRVICDGMDTWLSRQEQSVENGSIAVILKEGEPTGNSHRRKSLRNSDHSNAKIVSPLVAKSEFFKDRRLRHAALSLTSPRARTDNTFSPARRRPHDGAADDWFKLLGRL</sequence>
<accession>A0A0D6JBK6</accession>